<feature type="binding site" evidence="7">
    <location>
        <position position="240"/>
    </location>
    <ligand>
        <name>ATP</name>
        <dbReference type="ChEBI" id="CHEBI:30616"/>
    </ligand>
</feature>
<feature type="domain" description="Glutamyl/glutaminyl-tRNA synthetase class Ib catalytic" evidence="9">
    <location>
        <begin position="9"/>
        <end position="246"/>
    </location>
</feature>
<dbReference type="EC" id="6.1.1.-" evidence="7"/>
<keyword evidence="1 7" id="KW-0436">Ligase</keyword>
<feature type="binding site" evidence="7">
    <location>
        <position position="127"/>
    </location>
    <ligand>
        <name>Zn(2+)</name>
        <dbReference type="ChEBI" id="CHEBI:29105"/>
    </ligand>
</feature>
<dbReference type="GO" id="GO:0005524">
    <property type="term" value="F:ATP binding"/>
    <property type="evidence" value="ECO:0007669"/>
    <property type="project" value="UniProtKB-KW"/>
</dbReference>
<protein>
    <recommendedName>
        <fullName evidence="7">Glutamyl-Q tRNA(Asp) synthetase</fullName>
        <shortName evidence="7">Glu-Q-RSs</shortName>
        <ecNumber evidence="7">6.1.1.-</ecNumber>
    </recommendedName>
</protein>
<dbReference type="EMBL" id="MFSQ01000063">
    <property type="protein sequence ID" value="OGI40146.1"/>
    <property type="molecule type" value="Genomic_DNA"/>
</dbReference>
<evidence type="ECO:0000256" key="2">
    <source>
        <dbReference type="ARBA" id="ARBA00022723"/>
    </source>
</evidence>
<dbReference type="NCBIfam" id="TIGR03838">
    <property type="entry name" value="queuosine_YadB"/>
    <property type="match status" value="1"/>
</dbReference>
<dbReference type="InterPro" id="IPR000924">
    <property type="entry name" value="Glu/Gln-tRNA-synth"/>
</dbReference>
<evidence type="ECO:0000313" key="10">
    <source>
        <dbReference type="EMBL" id="OGI40146.1"/>
    </source>
</evidence>
<evidence type="ECO:0000256" key="1">
    <source>
        <dbReference type="ARBA" id="ARBA00022598"/>
    </source>
</evidence>
<keyword evidence="5 7" id="KW-0067">ATP-binding</keyword>
<dbReference type="GO" id="GO:0005829">
    <property type="term" value="C:cytosol"/>
    <property type="evidence" value="ECO:0007669"/>
    <property type="project" value="TreeGrafter"/>
</dbReference>
<dbReference type="GO" id="GO:0006424">
    <property type="term" value="P:glutamyl-tRNA aminoacylation"/>
    <property type="evidence" value="ECO:0007669"/>
    <property type="project" value="InterPro"/>
</dbReference>
<dbReference type="InterPro" id="IPR020058">
    <property type="entry name" value="Glu/Gln-tRNA-synth_Ib_cat-dom"/>
</dbReference>
<evidence type="ECO:0000256" key="4">
    <source>
        <dbReference type="ARBA" id="ARBA00022833"/>
    </source>
</evidence>
<evidence type="ECO:0000256" key="7">
    <source>
        <dbReference type="HAMAP-Rule" id="MF_01428"/>
    </source>
</evidence>
<dbReference type="InterPro" id="IPR049940">
    <property type="entry name" value="GluQ/Sye"/>
</dbReference>
<accession>A0A1F6T4Z6</accession>
<evidence type="ECO:0000313" key="11">
    <source>
        <dbReference type="Proteomes" id="UP000178379"/>
    </source>
</evidence>
<name>A0A1F6T4Z6_9PROT</name>
<keyword evidence="2 7" id="KW-0479">Metal-binding</keyword>
<sequence length="300" mass="32796">MVKASESYRGRFAPSPTGPLHAGSLVAACASYLEARSRGGEWRVRMEDLDPPRELPGAADDILRTLEAFGFEWDGEVLVQSRRHDRYAEALHELERRGAVYGCACSRREIADSSAHGIEGPVYPGTCRGGLPAGRDVRAWRVRTPDEPLVFDDAWRGRIERNLARDYGDFVVKRADGFWAYQLAVVVDDADQGITHVVRGADLLESTPRQIHLQRLLGLASPRYAHCAVVTNASGEKLSKQTGAVALDARRAVPELLQALTHLGQKPPAELSDAGLDSLWGWAIANWVPPVESNTRAAAG</sequence>
<dbReference type="GO" id="GO:0008270">
    <property type="term" value="F:zinc ion binding"/>
    <property type="evidence" value="ECO:0007669"/>
    <property type="project" value="UniProtKB-UniRule"/>
</dbReference>
<evidence type="ECO:0000256" key="8">
    <source>
        <dbReference type="RuleBase" id="RU363037"/>
    </source>
</evidence>
<comment type="caution">
    <text evidence="10">The sequence shown here is derived from an EMBL/GenBank/DDBJ whole genome shotgun (WGS) entry which is preliminary data.</text>
</comment>
<reference evidence="10 11" key="1">
    <citation type="journal article" date="2016" name="Nat. Commun.">
        <title>Thousands of microbial genomes shed light on interconnected biogeochemical processes in an aquifer system.</title>
        <authorList>
            <person name="Anantharaman K."/>
            <person name="Brown C.T."/>
            <person name="Hug L.A."/>
            <person name="Sharon I."/>
            <person name="Castelle C.J."/>
            <person name="Probst A.J."/>
            <person name="Thomas B.C."/>
            <person name="Singh A."/>
            <person name="Wilkins M.J."/>
            <person name="Karaoz U."/>
            <person name="Brodie E.L."/>
            <person name="Williams K.H."/>
            <person name="Hubbard S.S."/>
            <person name="Banfield J.F."/>
        </authorList>
    </citation>
    <scope>NUCLEOTIDE SEQUENCE [LARGE SCALE GENOMIC DNA]</scope>
</reference>
<dbReference type="Gene3D" id="3.40.50.620">
    <property type="entry name" value="HUPs"/>
    <property type="match status" value="1"/>
</dbReference>
<dbReference type="PANTHER" id="PTHR43311">
    <property type="entry name" value="GLUTAMATE--TRNA LIGASE"/>
    <property type="match status" value="1"/>
</dbReference>
<keyword evidence="8" id="KW-0648">Protein biosynthesis</keyword>
<organism evidence="10 11">
    <name type="scientific">Candidatus Muproteobacteria bacterium RBG_16_62_13</name>
    <dbReference type="NCBI Taxonomy" id="1817756"/>
    <lineage>
        <taxon>Bacteria</taxon>
        <taxon>Pseudomonadati</taxon>
        <taxon>Pseudomonadota</taxon>
        <taxon>Candidatus Muproteobacteria</taxon>
    </lineage>
</organism>
<gene>
    <name evidence="7" type="primary">gluQ</name>
    <name evidence="10" type="ORF">A2140_10720</name>
</gene>
<evidence type="ECO:0000256" key="3">
    <source>
        <dbReference type="ARBA" id="ARBA00022741"/>
    </source>
</evidence>
<dbReference type="AlphaFoldDB" id="A0A1F6T4Z6"/>
<comment type="function">
    <text evidence="7">Catalyzes the tRNA-independent activation of glutamate in presence of ATP and the subsequent transfer of glutamate onto a tRNA(Asp). Glutamate is transferred on the 2-amino-5-(4,5-dihydroxy-2-cyclopenten-1-yl) moiety of the queuosine in the wobble position of the QUC anticodon.</text>
</comment>
<feature type="binding site" evidence="7">
    <location>
        <position position="181"/>
    </location>
    <ligand>
        <name>L-glutamate</name>
        <dbReference type="ChEBI" id="CHEBI:29985"/>
    </ligand>
</feature>
<dbReference type="SUPFAM" id="SSF52374">
    <property type="entry name" value="Nucleotidylyl transferase"/>
    <property type="match status" value="1"/>
</dbReference>
<feature type="binding site" evidence="7">
    <location>
        <begin position="11"/>
        <end position="15"/>
    </location>
    <ligand>
        <name>L-glutamate</name>
        <dbReference type="ChEBI" id="CHEBI:29985"/>
    </ligand>
</feature>
<feature type="binding site" evidence="7">
    <location>
        <position position="105"/>
    </location>
    <ligand>
        <name>Zn(2+)</name>
        <dbReference type="ChEBI" id="CHEBI:29105"/>
    </ligand>
</feature>
<dbReference type="InterPro" id="IPR022380">
    <property type="entry name" value="Glu-Q_tRNA(Asp)_Synthase"/>
</dbReference>
<evidence type="ECO:0000256" key="5">
    <source>
        <dbReference type="ARBA" id="ARBA00022840"/>
    </source>
</evidence>
<dbReference type="GO" id="GO:0006400">
    <property type="term" value="P:tRNA modification"/>
    <property type="evidence" value="ECO:0007669"/>
    <property type="project" value="InterPro"/>
</dbReference>
<feature type="short sequence motif" description="'HIGH' region" evidence="7">
    <location>
        <begin position="14"/>
        <end position="24"/>
    </location>
</feature>
<keyword evidence="3 7" id="KW-0547">Nucleotide-binding</keyword>
<dbReference type="NCBIfam" id="NF004313">
    <property type="entry name" value="PRK05710.1-2"/>
    <property type="match status" value="1"/>
</dbReference>
<feature type="short sequence motif" description="'KMSKS' region" evidence="7">
    <location>
        <begin position="237"/>
        <end position="241"/>
    </location>
</feature>
<comment type="cofactor">
    <cofactor evidence="7">
        <name>Zn(2+)</name>
        <dbReference type="ChEBI" id="CHEBI:29105"/>
    </cofactor>
    <text evidence="7">Binds 1 zinc ion per subunit.</text>
</comment>
<dbReference type="PROSITE" id="PS51257">
    <property type="entry name" value="PROKAR_LIPOPROTEIN"/>
    <property type="match status" value="1"/>
</dbReference>
<feature type="binding site" evidence="7">
    <location>
        <position position="47"/>
    </location>
    <ligand>
        <name>L-glutamate</name>
        <dbReference type="ChEBI" id="CHEBI:29985"/>
    </ligand>
</feature>
<dbReference type="Pfam" id="PF00749">
    <property type="entry name" value="tRNA-synt_1c"/>
    <property type="match status" value="1"/>
</dbReference>
<feature type="binding site" evidence="7">
    <location>
        <position position="103"/>
    </location>
    <ligand>
        <name>Zn(2+)</name>
        <dbReference type="ChEBI" id="CHEBI:29105"/>
    </ligand>
</feature>
<dbReference type="InterPro" id="IPR014729">
    <property type="entry name" value="Rossmann-like_a/b/a_fold"/>
</dbReference>
<dbReference type="HAMAP" id="MF_01428">
    <property type="entry name" value="Glu_Q_tRNA_synth"/>
    <property type="match status" value="1"/>
</dbReference>
<dbReference type="Proteomes" id="UP000178379">
    <property type="component" value="Unassembled WGS sequence"/>
</dbReference>
<keyword evidence="6 7" id="KW-0030">Aminoacyl-tRNA synthetase</keyword>
<dbReference type="PANTHER" id="PTHR43311:SF1">
    <property type="entry name" value="GLUTAMYL-Q TRNA(ASP) SYNTHETASE"/>
    <property type="match status" value="1"/>
</dbReference>
<proteinExistence type="inferred from homology"/>
<feature type="binding site" evidence="7">
    <location>
        <position position="123"/>
    </location>
    <ligand>
        <name>Zn(2+)</name>
        <dbReference type="ChEBI" id="CHEBI:29105"/>
    </ligand>
</feature>
<feature type="binding site" evidence="7">
    <location>
        <position position="199"/>
    </location>
    <ligand>
        <name>L-glutamate</name>
        <dbReference type="ChEBI" id="CHEBI:29985"/>
    </ligand>
</feature>
<keyword evidence="4 7" id="KW-0862">Zinc</keyword>
<comment type="similarity">
    <text evidence="7">Belongs to the class-I aminoacyl-tRNA synthetase family. GluQ subfamily.</text>
</comment>
<dbReference type="PRINTS" id="PR00987">
    <property type="entry name" value="TRNASYNTHGLU"/>
</dbReference>
<dbReference type="STRING" id="1817756.A2140_10720"/>
<dbReference type="GO" id="GO:0004818">
    <property type="term" value="F:glutamate-tRNA ligase activity"/>
    <property type="evidence" value="ECO:0007669"/>
    <property type="project" value="TreeGrafter"/>
</dbReference>
<dbReference type="FunFam" id="3.40.50.620:FF:000093">
    <property type="entry name" value="Glutamyl-Q tRNA(Asp) synthetase"/>
    <property type="match status" value="1"/>
</dbReference>
<dbReference type="NCBIfam" id="NF004314">
    <property type="entry name" value="PRK05710.1-3"/>
    <property type="match status" value="1"/>
</dbReference>
<evidence type="ECO:0000259" key="9">
    <source>
        <dbReference type="Pfam" id="PF00749"/>
    </source>
</evidence>
<evidence type="ECO:0000256" key="6">
    <source>
        <dbReference type="ARBA" id="ARBA00023146"/>
    </source>
</evidence>